<dbReference type="InterPro" id="IPR020568">
    <property type="entry name" value="Ribosomal_Su5_D2-typ_SF"/>
</dbReference>
<name>A0ABD2LD31_9BILA</name>
<sequence>MFGKSGSAAILIALYALASGLFVKKNIAVSAVIRKNRQIGKVGGLRYKVMAAAKARKSTVVLSTENKTEFMKFEKKVKKSVKGQYVRDAAALIRAMLEAR</sequence>
<evidence type="ECO:0000313" key="3">
    <source>
        <dbReference type="Proteomes" id="UP001620626"/>
    </source>
</evidence>
<keyword evidence="3" id="KW-1185">Reference proteome</keyword>
<dbReference type="AlphaFoldDB" id="A0ABD2LD31"/>
<dbReference type="Proteomes" id="UP001620626">
    <property type="component" value="Unassembled WGS sequence"/>
</dbReference>
<evidence type="ECO:0000259" key="1">
    <source>
        <dbReference type="Pfam" id="PF05362"/>
    </source>
</evidence>
<dbReference type="InterPro" id="IPR014721">
    <property type="entry name" value="Ribsml_uS5_D2-typ_fold_subgr"/>
</dbReference>
<dbReference type="InterPro" id="IPR008269">
    <property type="entry name" value="Lon_proteolytic"/>
</dbReference>
<protein>
    <recommendedName>
        <fullName evidence="1">Lon proteolytic domain-containing protein</fullName>
    </recommendedName>
</protein>
<gene>
    <name evidence="2" type="ORF">niasHT_011193</name>
</gene>
<dbReference type="EMBL" id="JBICBT010000455">
    <property type="protein sequence ID" value="KAL3113130.1"/>
    <property type="molecule type" value="Genomic_DNA"/>
</dbReference>
<evidence type="ECO:0000313" key="2">
    <source>
        <dbReference type="EMBL" id="KAL3113130.1"/>
    </source>
</evidence>
<dbReference type="Pfam" id="PF05362">
    <property type="entry name" value="Lon_C"/>
    <property type="match status" value="1"/>
</dbReference>
<feature type="domain" description="Lon proteolytic" evidence="1">
    <location>
        <begin position="3"/>
        <end position="97"/>
    </location>
</feature>
<comment type="caution">
    <text evidence="2">The sequence shown here is derived from an EMBL/GenBank/DDBJ whole genome shotgun (WGS) entry which is preliminary data.</text>
</comment>
<dbReference type="Gene3D" id="3.30.230.10">
    <property type="match status" value="1"/>
</dbReference>
<accession>A0ABD2LD31</accession>
<reference evidence="2 3" key="1">
    <citation type="submission" date="2024-10" db="EMBL/GenBank/DDBJ databases">
        <authorList>
            <person name="Kim D."/>
        </authorList>
    </citation>
    <scope>NUCLEOTIDE SEQUENCE [LARGE SCALE GENOMIC DNA]</scope>
    <source>
        <strain evidence="2">BH-2024</strain>
    </source>
</reference>
<organism evidence="2 3">
    <name type="scientific">Heterodera trifolii</name>
    <dbReference type="NCBI Taxonomy" id="157864"/>
    <lineage>
        <taxon>Eukaryota</taxon>
        <taxon>Metazoa</taxon>
        <taxon>Ecdysozoa</taxon>
        <taxon>Nematoda</taxon>
        <taxon>Chromadorea</taxon>
        <taxon>Rhabditida</taxon>
        <taxon>Tylenchina</taxon>
        <taxon>Tylenchomorpha</taxon>
        <taxon>Tylenchoidea</taxon>
        <taxon>Heteroderidae</taxon>
        <taxon>Heteroderinae</taxon>
        <taxon>Heterodera</taxon>
    </lineage>
</organism>
<proteinExistence type="predicted"/>
<dbReference type="SUPFAM" id="SSF54211">
    <property type="entry name" value="Ribosomal protein S5 domain 2-like"/>
    <property type="match status" value="1"/>
</dbReference>